<evidence type="ECO:0000313" key="2">
    <source>
        <dbReference type="EMBL" id="TGZ79807.1"/>
    </source>
</evidence>
<evidence type="ECO:0008006" key="4">
    <source>
        <dbReference type="Google" id="ProtNLM"/>
    </source>
</evidence>
<gene>
    <name evidence="2" type="ORF">EX30DRAFT_342150</name>
</gene>
<evidence type="ECO:0000313" key="3">
    <source>
        <dbReference type="Proteomes" id="UP000298138"/>
    </source>
</evidence>
<evidence type="ECO:0000256" key="1">
    <source>
        <dbReference type="SAM" id="SignalP"/>
    </source>
</evidence>
<feature type="signal peptide" evidence="1">
    <location>
        <begin position="1"/>
        <end position="31"/>
    </location>
</feature>
<organism evidence="2 3">
    <name type="scientific">Ascodesmis nigricans</name>
    <dbReference type="NCBI Taxonomy" id="341454"/>
    <lineage>
        <taxon>Eukaryota</taxon>
        <taxon>Fungi</taxon>
        <taxon>Dikarya</taxon>
        <taxon>Ascomycota</taxon>
        <taxon>Pezizomycotina</taxon>
        <taxon>Pezizomycetes</taxon>
        <taxon>Pezizales</taxon>
        <taxon>Ascodesmidaceae</taxon>
        <taxon>Ascodesmis</taxon>
    </lineage>
</organism>
<reference evidence="2 3" key="1">
    <citation type="submission" date="2019-04" db="EMBL/GenBank/DDBJ databases">
        <title>Comparative genomics and transcriptomics to analyze fruiting body development in filamentous ascomycetes.</title>
        <authorList>
            <consortium name="DOE Joint Genome Institute"/>
            <person name="Lutkenhaus R."/>
            <person name="Traeger S."/>
            <person name="Breuer J."/>
            <person name="Kuo A."/>
            <person name="Lipzen A."/>
            <person name="Pangilinan J."/>
            <person name="Dilworth D."/>
            <person name="Sandor L."/>
            <person name="Poggeler S."/>
            <person name="Barry K."/>
            <person name="Grigoriev I.V."/>
            <person name="Nowrousian M."/>
        </authorList>
    </citation>
    <scope>NUCLEOTIDE SEQUENCE [LARGE SCALE GENOMIC DNA]</scope>
    <source>
        <strain evidence="2 3">CBS 389.68</strain>
    </source>
</reference>
<dbReference type="AlphaFoldDB" id="A0A4S2MTK2"/>
<name>A0A4S2MTK2_9PEZI</name>
<sequence length="77" mass="8682">MSSSTSSLPRSPRVSLVFMLLVFLNSRSSESHILFILFQFRCLCPGRSYLSAHQKEGHQLPHWFSNHFPNSSSSGAI</sequence>
<dbReference type="EMBL" id="ML220129">
    <property type="protein sequence ID" value="TGZ79807.1"/>
    <property type="molecule type" value="Genomic_DNA"/>
</dbReference>
<accession>A0A4S2MTK2</accession>
<protein>
    <recommendedName>
        <fullName evidence="4">C2H2-type domain-containing protein</fullName>
    </recommendedName>
</protein>
<dbReference type="InParanoid" id="A0A4S2MTK2"/>
<keyword evidence="1" id="KW-0732">Signal</keyword>
<keyword evidence="3" id="KW-1185">Reference proteome</keyword>
<proteinExistence type="predicted"/>
<dbReference type="Proteomes" id="UP000298138">
    <property type="component" value="Unassembled WGS sequence"/>
</dbReference>
<feature type="chain" id="PRO_5020907767" description="C2H2-type domain-containing protein" evidence="1">
    <location>
        <begin position="32"/>
        <end position="77"/>
    </location>
</feature>